<reference evidence="1 2" key="1">
    <citation type="journal article" date="2010" name="Plant Cell">
        <title>The Chlorella variabilis NC64A genome reveals adaptation to photosymbiosis, coevolution with viruses, and cryptic sex.</title>
        <authorList>
            <person name="Blanc G."/>
            <person name="Duncan G."/>
            <person name="Agarkova I."/>
            <person name="Borodovsky M."/>
            <person name="Gurnon J."/>
            <person name="Kuo A."/>
            <person name="Lindquist E."/>
            <person name="Lucas S."/>
            <person name="Pangilinan J."/>
            <person name="Polle J."/>
            <person name="Salamov A."/>
            <person name="Terry A."/>
            <person name="Yamada T."/>
            <person name="Dunigan D.D."/>
            <person name="Grigoriev I.V."/>
            <person name="Claverie J.M."/>
            <person name="Van Etten J.L."/>
        </authorList>
    </citation>
    <scope>NUCLEOTIDE SEQUENCE [LARGE SCALE GENOMIC DNA]</scope>
    <source>
        <strain evidence="1 2">NC64A</strain>
    </source>
</reference>
<dbReference type="Gene3D" id="3.90.280.10">
    <property type="entry name" value="PEBP-like"/>
    <property type="match status" value="1"/>
</dbReference>
<organism evidence="2">
    <name type="scientific">Chlorella variabilis</name>
    <name type="common">Green alga</name>
    <dbReference type="NCBI Taxonomy" id="554065"/>
    <lineage>
        <taxon>Eukaryota</taxon>
        <taxon>Viridiplantae</taxon>
        <taxon>Chlorophyta</taxon>
        <taxon>core chlorophytes</taxon>
        <taxon>Trebouxiophyceae</taxon>
        <taxon>Chlorellales</taxon>
        <taxon>Chlorellaceae</taxon>
        <taxon>Chlorella clade</taxon>
        <taxon>Chlorella</taxon>
    </lineage>
</organism>
<sequence>IIPGVIDRVSAASCAELEVSFGGKRVENGVLISPADAAATPTARIKGGSEGALYTLVCPDPDAPDPAHPVRGEWLHWIVTNIPAAGDASEGNEITSWRGPAPPIGTHRYIFLLYQQPNQEPLQRAHFKVRKWAAEHNLGDPV</sequence>
<feature type="non-terminal residue" evidence="1">
    <location>
        <position position="142"/>
    </location>
</feature>
<name>E1Z6R2_CHLVA</name>
<dbReference type="STRING" id="554065.E1Z6R2"/>
<dbReference type="FunCoup" id="E1Z6R2">
    <property type="interactions" value="397"/>
</dbReference>
<dbReference type="InterPro" id="IPR035810">
    <property type="entry name" value="PEBP_euk"/>
</dbReference>
<dbReference type="Pfam" id="PF01161">
    <property type="entry name" value="PBP"/>
    <property type="match status" value="1"/>
</dbReference>
<accession>E1Z6R2</accession>
<proteinExistence type="predicted"/>
<dbReference type="InterPro" id="IPR036610">
    <property type="entry name" value="PEBP-like_sf"/>
</dbReference>
<feature type="non-terminal residue" evidence="1">
    <location>
        <position position="1"/>
    </location>
</feature>
<dbReference type="OMA" id="YKQRDYT"/>
<dbReference type="CDD" id="cd00866">
    <property type="entry name" value="PEBP_euk"/>
    <property type="match status" value="1"/>
</dbReference>
<dbReference type="eggNOG" id="KOG3346">
    <property type="taxonomic scope" value="Eukaryota"/>
</dbReference>
<protein>
    <recommendedName>
        <fullName evidence="3">Phosphatidylethanolamine-binding protein</fullName>
    </recommendedName>
</protein>
<dbReference type="SUPFAM" id="SSF49777">
    <property type="entry name" value="PEBP-like"/>
    <property type="match status" value="1"/>
</dbReference>
<evidence type="ECO:0008006" key="3">
    <source>
        <dbReference type="Google" id="ProtNLM"/>
    </source>
</evidence>
<dbReference type="KEGG" id="cvr:CHLNCDRAFT_13809"/>
<dbReference type="PANTHER" id="PTHR11362">
    <property type="entry name" value="PHOSPHATIDYLETHANOLAMINE-BINDING PROTEIN"/>
    <property type="match status" value="1"/>
</dbReference>
<gene>
    <name evidence="1" type="ORF">CHLNCDRAFT_13809</name>
</gene>
<keyword evidence="2" id="KW-1185">Reference proteome</keyword>
<dbReference type="EMBL" id="GL433837">
    <property type="protein sequence ID" value="EFN58394.1"/>
    <property type="molecule type" value="Genomic_DNA"/>
</dbReference>
<dbReference type="RefSeq" id="XP_005850496.1">
    <property type="nucleotide sequence ID" value="XM_005850434.1"/>
</dbReference>
<dbReference type="Proteomes" id="UP000008141">
    <property type="component" value="Unassembled WGS sequence"/>
</dbReference>
<dbReference type="InterPro" id="IPR008914">
    <property type="entry name" value="PEBP"/>
</dbReference>
<dbReference type="InParanoid" id="E1Z6R2"/>
<evidence type="ECO:0000313" key="1">
    <source>
        <dbReference type="EMBL" id="EFN58394.1"/>
    </source>
</evidence>
<evidence type="ECO:0000313" key="2">
    <source>
        <dbReference type="Proteomes" id="UP000008141"/>
    </source>
</evidence>
<dbReference type="GeneID" id="17357858"/>
<dbReference type="AlphaFoldDB" id="E1Z6R2"/>
<dbReference type="OrthoDB" id="2506647at2759"/>
<dbReference type="PANTHER" id="PTHR11362:SF82">
    <property type="entry name" value="PHOSPHATIDYLETHANOLAMINE-BINDING PROTEIN 4"/>
    <property type="match status" value="1"/>
</dbReference>